<dbReference type="AlphaFoldDB" id="B8FEM8"/>
<reference evidence="2 3" key="1">
    <citation type="journal article" date="2012" name="Environ. Microbiol.">
        <title>The genome sequence of Desulfatibacillum alkenivorans AK-01: a blueprint for anaerobic alkane oxidation.</title>
        <authorList>
            <person name="Callaghan A.V."/>
            <person name="Morris B.E."/>
            <person name="Pereira I.A."/>
            <person name="McInerney M.J."/>
            <person name="Austin R.N."/>
            <person name="Groves J.T."/>
            <person name="Kukor J.J."/>
            <person name="Suflita J.M."/>
            <person name="Young L.Y."/>
            <person name="Zylstra G.J."/>
            <person name="Wawrik B."/>
        </authorList>
    </citation>
    <scope>NUCLEOTIDE SEQUENCE [LARGE SCALE GENOMIC DNA]</scope>
    <source>
        <strain evidence="2 3">AK-01</strain>
    </source>
</reference>
<dbReference type="eggNOG" id="COG2304">
    <property type="taxonomic scope" value="Bacteria"/>
</dbReference>
<evidence type="ECO:0000313" key="3">
    <source>
        <dbReference type="Proteomes" id="UP000000739"/>
    </source>
</evidence>
<dbReference type="CDD" id="cd00198">
    <property type="entry name" value="vWFA"/>
    <property type="match status" value="1"/>
</dbReference>
<proteinExistence type="predicted"/>
<dbReference type="EMBL" id="CP001322">
    <property type="protein sequence ID" value="ACL03432.1"/>
    <property type="molecule type" value="Genomic_DNA"/>
</dbReference>
<dbReference type="InterPro" id="IPR002035">
    <property type="entry name" value="VWF_A"/>
</dbReference>
<dbReference type="Gene3D" id="3.40.50.410">
    <property type="entry name" value="von Willebrand factor, type A domain"/>
    <property type="match status" value="1"/>
</dbReference>
<sequence>MHTNPRADHHGNASPPSLSGFWRKNTSCMEAEELANLLRALRKAAGHIGPNVGVIEYSGMSHGEAASIVIDPALVMGEYPVPPKTVDAAVGLTVHEAFHKTEWSEKVWKLLSPDFAALPGLSRVAFQRIVHTGEDIYVDLLADRSVLGRYTSGVRNRVLEDAESRLNREKPSLEALIHLWWASVWTVQDEGAVNPAYEKGLEILQNLTGNLKNLPDRRAGVLQRCQERAALYKNAWAALEGAVKGLQILDKRLLWAPAAAVSSVNAQDAALPAKTKKNGLDAELRRDVEISLAQGSADITPIIRSIVGPDNPDVAPISRWDFNIAAHPVIDRKTVGRLRAIFANYAERQKIVSRGLACGRIDRRRLYRAPINGRCFRQVDSMPSEDWNVTLLLDATGSMRGGKWRMVENTVGNMHKALSGSQNRLGAWAYFEMDGICMMSRLISGRNLLSVPPSGQTASGQAIIAAAYFMPKDKRRKLLIHVTDGESNFGVDASCGIDYCRQQNINLVTIGCGVKDRSRMKEQYGRTIQFVSRFGQLPSAMEKLLKWSFLYGDAKNLAAENRLNRIFSTD</sequence>
<dbReference type="SUPFAM" id="SSF53300">
    <property type="entry name" value="vWA-like"/>
    <property type="match status" value="1"/>
</dbReference>
<name>B8FEM8_DESAL</name>
<feature type="domain" description="VWFA" evidence="1">
    <location>
        <begin position="386"/>
        <end position="549"/>
    </location>
</feature>
<dbReference type="HOGENOM" id="CLU_478796_0_0_7"/>
<evidence type="ECO:0000313" key="2">
    <source>
        <dbReference type="EMBL" id="ACL03432.1"/>
    </source>
</evidence>
<dbReference type="KEGG" id="dal:Dalk_1735"/>
<dbReference type="Proteomes" id="UP000000739">
    <property type="component" value="Chromosome"/>
</dbReference>
<dbReference type="RefSeq" id="WP_012610866.1">
    <property type="nucleotide sequence ID" value="NC_011768.1"/>
</dbReference>
<dbReference type="InterPro" id="IPR036465">
    <property type="entry name" value="vWFA_dom_sf"/>
</dbReference>
<evidence type="ECO:0000259" key="1">
    <source>
        <dbReference type="SMART" id="SM00327"/>
    </source>
</evidence>
<gene>
    <name evidence="2" type="ordered locus">Dalk_1735</name>
</gene>
<accession>B8FEM8</accession>
<keyword evidence="3" id="KW-1185">Reference proteome</keyword>
<organism evidence="2 3">
    <name type="scientific">Desulfatibacillum aliphaticivorans</name>
    <dbReference type="NCBI Taxonomy" id="218208"/>
    <lineage>
        <taxon>Bacteria</taxon>
        <taxon>Pseudomonadati</taxon>
        <taxon>Thermodesulfobacteriota</taxon>
        <taxon>Desulfobacteria</taxon>
        <taxon>Desulfobacterales</taxon>
        <taxon>Desulfatibacillaceae</taxon>
        <taxon>Desulfatibacillum</taxon>
    </lineage>
</organism>
<protein>
    <recommendedName>
        <fullName evidence="1">VWFA domain-containing protein</fullName>
    </recommendedName>
</protein>
<dbReference type="SMART" id="SM00327">
    <property type="entry name" value="VWA"/>
    <property type="match status" value="1"/>
</dbReference>